<dbReference type="EMBL" id="CP014143">
    <property type="protein sequence ID" value="AOS98322.1"/>
    <property type="molecule type" value="Genomic_DNA"/>
</dbReference>
<proteinExistence type="predicted"/>
<dbReference type="RefSeq" id="WP_069948198.1">
    <property type="nucleotide sequence ID" value="NZ_CP014143.1"/>
</dbReference>
<dbReference type="OrthoDB" id="7545296at2"/>
<keyword evidence="2" id="KW-1185">Reference proteome</keyword>
<dbReference type="InterPro" id="IPR029068">
    <property type="entry name" value="Glyas_Bleomycin-R_OHBP_Dase"/>
</dbReference>
<protein>
    <recommendedName>
        <fullName evidence="3">Glyoxalase-like domain protein</fullName>
    </recommendedName>
</protein>
<accession>A0A1C9WAY8</accession>
<name>A0A1C9WAY8_9GAMM</name>
<sequence length="294" mass="31823">MSTSESRPALGPCSVATLASPDAPRLVDDYCSHLHCQVLTCETLTASMTRQWGCPGLTGNQYWLLGNALGRPWLRIVEDASAEPVTPLSRAGWMALEILVEDVDDLAATLEASPFQLLRPAANLELSDKIRAAQVQGPAGELLYLTRIAGEVPPFQLPKARCAVDHLFIPVLASTGRAASLAQYEALAQYDGLSFDTRVTVINQLRGLPMEQRHPLATLQLADNSLIEIDQLENLDVAQQQGGTLGGGVAMVTFFIDCLPAGVEAYHHSAAPYEGRRSCTLYGNDGERIELIER</sequence>
<evidence type="ECO:0000313" key="2">
    <source>
        <dbReference type="Proteomes" id="UP000095672"/>
    </source>
</evidence>
<evidence type="ECO:0008006" key="3">
    <source>
        <dbReference type="Google" id="ProtNLM"/>
    </source>
</evidence>
<dbReference type="STRING" id="1769779.AUP74_02951"/>
<dbReference type="AlphaFoldDB" id="A0A1C9WAY8"/>
<evidence type="ECO:0000313" key="1">
    <source>
        <dbReference type="EMBL" id="AOS98322.1"/>
    </source>
</evidence>
<reference evidence="2" key="1">
    <citation type="submission" date="2016-01" db="EMBL/GenBank/DDBJ databases">
        <title>Complete genome sequence of Microbulbifer sp. CCB-MM1, a halophile isolated from Matang Mangrove Forest, Perak.</title>
        <authorList>
            <person name="Moh T.H."/>
            <person name="Dinesh B."/>
            <person name="Lau N.-S."/>
            <person name="Go F."/>
            <person name="Alexander Chong S.-C."/>
        </authorList>
    </citation>
    <scope>NUCLEOTIDE SEQUENCE [LARGE SCALE GENOMIC DNA]</scope>
    <source>
        <strain evidence="2">CCB-MM1</strain>
    </source>
</reference>
<dbReference type="SUPFAM" id="SSF54593">
    <property type="entry name" value="Glyoxalase/Bleomycin resistance protein/Dihydroxybiphenyl dioxygenase"/>
    <property type="match status" value="1"/>
</dbReference>
<gene>
    <name evidence="1" type="ORF">AUP74_02951</name>
</gene>
<dbReference type="KEGG" id="micc:AUP74_02951"/>
<organism evidence="1 2">
    <name type="scientific">Microbulbifer aggregans</name>
    <dbReference type="NCBI Taxonomy" id="1769779"/>
    <lineage>
        <taxon>Bacteria</taxon>
        <taxon>Pseudomonadati</taxon>
        <taxon>Pseudomonadota</taxon>
        <taxon>Gammaproteobacteria</taxon>
        <taxon>Cellvibrionales</taxon>
        <taxon>Microbulbiferaceae</taxon>
        <taxon>Microbulbifer</taxon>
    </lineage>
</organism>
<dbReference type="Proteomes" id="UP000095672">
    <property type="component" value="Chromosome"/>
</dbReference>